<evidence type="ECO:0000313" key="1">
    <source>
        <dbReference type="EMBL" id="KAG8461349.1"/>
    </source>
</evidence>
<keyword evidence="2" id="KW-1185">Reference proteome</keyword>
<gene>
    <name evidence="1" type="ORF">KFE25_010536</name>
</gene>
<accession>A0A8J6C5T1</accession>
<proteinExistence type="predicted"/>
<dbReference type="Proteomes" id="UP000751190">
    <property type="component" value="Unassembled WGS sequence"/>
</dbReference>
<dbReference type="EMBL" id="JAGTXO010000026">
    <property type="protein sequence ID" value="KAG8461349.1"/>
    <property type="molecule type" value="Genomic_DNA"/>
</dbReference>
<sequence length="163" mass="17922">MRPQSADAVCAAKGHYLTVELLLLRNVIDSLGARYGDFSTAGFDHCDGTGLHIQTHDVNPARVDVHAGWLDVDLRPDGPPARLTPSDDARLFAHAGRVHTAYNDAWVGDAGVELARDFLMRDSRTSAQGARAPTISVWLARFHVLRRRGFGRGDAEPKQRRTL</sequence>
<comment type="caution">
    <text evidence="1">The sequence shown here is derived from an EMBL/GenBank/DDBJ whole genome shotgun (WGS) entry which is preliminary data.</text>
</comment>
<evidence type="ECO:0000313" key="2">
    <source>
        <dbReference type="Proteomes" id="UP000751190"/>
    </source>
</evidence>
<organism evidence="1 2">
    <name type="scientific">Diacronema lutheri</name>
    <name type="common">Unicellular marine alga</name>
    <name type="synonym">Monochrysis lutheri</name>
    <dbReference type="NCBI Taxonomy" id="2081491"/>
    <lineage>
        <taxon>Eukaryota</taxon>
        <taxon>Haptista</taxon>
        <taxon>Haptophyta</taxon>
        <taxon>Pavlovophyceae</taxon>
        <taxon>Pavlovales</taxon>
        <taxon>Pavlovaceae</taxon>
        <taxon>Diacronema</taxon>
    </lineage>
</organism>
<dbReference type="AlphaFoldDB" id="A0A8J6C5T1"/>
<protein>
    <submittedName>
        <fullName evidence="1">Uncharacterized protein</fullName>
    </submittedName>
</protein>
<name>A0A8J6C5T1_DIALT</name>
<reference evidence="1" key="1">
    <citation type="submission" date="2021-05" db="EMBL/GenBank/DDBJ databases">
        <title>The genome of the haptophyte Pavlova lutheri (Diacronema luteri, Pavlovales) - a model for lipid biosynthesis in eukaryotic algae.</title>
        <authorList>
            <person name="Hulatt C.J."/>
            <person name="Posewitz M.C."/>
        </authorList>
    </citation>
    <scope>NUCLEOTIDE SEQUENCE</scope>
    <source>
        <strain evidence="1">NIVA-4/92</strain>
    </source>
</reference>